<name>E7C2G6_9BACT</name>
<feature type="coiled-coil region" evidence="1">
    <location>
        <begin position="15"/>
        <end position="105"/>
    </location>
</feature>
<proteinExistence type="predicted"/>
<evidence type="ECO:0000313" key="2">
    <source>
        <dbReference type="EMBL" id="ADI21640.1"/>
    </source>
</evidence>
<protein>
    <submittedName>
        <fullName evidence="2">Uncharacterized protein</fullName>
    </submittedName>
</protein>
<accession>E7C2G6</accession>
<dbReference type="EMBL" id="GU567961">
    <property type="protein sequence ID" value="ADI21640.1"/>
    <property type="molecule type" value="Genomic_DNA"/>
</dbReference>
<dbReference type="AlphaFoldDB" id="E7C2G6"/>
<sequence length="385" mass="42923">MVKVELSEAYVLGLLADLTDQQVRVRDELLKAREDTQAIEAELSGFLVELEQCRSELGETEGQVRAATEELATSNVEIAALHQELAALQRRVDELQTEMDREGKGQLFRRLRRERAKQLNAVDDRRERLEVLTQRTGELRQVGVSVEGRLGELKDQEQRLVVSLHAMQGKLPKPALYTRACELTVASGHCEFYLERQIPAWCGRMREAIDFSMTLHQELRAGRYQLDKNSHLVGGRATATAEALYGAVAIGELDLARELFAVATDPNLYFHEIFNVFRVWALGLWLAGERQALSDLLAHHAYAEGLRGGYVQAFQGLLAKDSVLLTAGLKDITRHEWELWQSPDRVRGLGVINLGAVALSRLALDAGVMVRIPGPTVPDEIVASA</sequence>
<reference evidence="2" key="1">
    <citation type="submission" date="2010-01" db="EMBL/GenBank/DDBJ databases">
        <title>Genome fragments of uncultured bacteria from the North Pacific subtropical Gyre.</title>
        <authorList>
            <person name="Pham V.D."/>
            <person name="Delong E.F."/>
        </authorList>
    </citation>
    <scope>NUCLEOTIDE SEQUENCE</scope>
</reference>
<keyword evidence="1" id="KW-0175">Coiled coil</keyword>
<dbReference type="Gene3D" id="1.10.287.1490">
    <property type="match status" value="1"/>
</dbReference>
<evidence type="ECO:0000256" key="1">
    <source>
        <dbReference type="SAM" id="Coils"/>
    </source>
</evidence>
<organism evidence="2">
    <name type="scientific">uncultured myxobacterium HF0130_06F04</name>
    <dbReference type="NCBI Taxonomy" id="723555"/>
    <lineage>
        <taxon>Bacteria</taxon>
        <taxon>Pseudomonadati</taxon>
        <taxon>Myxococcota</taxon>
        <taxon>Myxococcia</taxon>
        <taxon>Myxococcales</taxon>
        <taxon>environmental samples</taxon>
    </lineage>
</organism>